<feature type="compositionally biased region" description="Basic and acidic residues" evidence="1">
    <location>
        <begin position="406"/>
        <end position="419"/>
    </location>
</feature>
<proteinExistence type="predicted"/>
<dbReference type="EMBL" id="CAJFCJ010000014">
    <property type="protein sequence ID" value="CAD5121247.1"/>
    <property type="molecule type" value="Genomic_DNA"/>
</dbReference>
<evidence type="ECO:0000259" key="2">
    <source>
        <dbReference type="PROSITE" id="PS50848"/>
    </source>
</evidence>
<comment type="caution">
    <text evidence="3">The sequence shown here is derived from an EMBL/GenBank/DDBJ whole genome shotgun (WGS) entry which is preliminary data.</text>
</comment>
<accession>A0A7I8VYD1</accession>
<sequence length="693" mass="79135">MISKAINIYFSHSIFIEARVYFACKQSKPIRGVDILHLLKSQKPFPIGYPGWRLNKYEYEQRLWKSELVSDVLPNSIPIYGSFAKIKASSQTVLNTLKDINKYHEWNPGVCQTRQITVADEVNQPSKHKGSSSGVVQHDIVSIEIEHMPYLLARFVNWVWYKIQGDGLLRLVSLVHRYWNKQESNTWWFLEMMEREQKWYFYLLQNIEGFFEIDQILVTVISSPEPDAAIKLACLQHVLSYRKVQTAALTNISLPVSSVDENEEGDTTQKTTMQSNPVDQLENSTKPKLRHFAEVVDAAVKNNPQTSNPSSSQTKSSDFVLKFKQLIEEKKDWFKSDERRKKANQRDAANILKPTEPSNKSETKDKKFFSRFLNRSNTSPDVFEGIPKDQLPIQLRSVDQESSTKITEESDKLSIHSDEESSNSILTDEESDIHMIRGIIHTGYSMDETFRKAANEAANELLNEKAHIANLDIMKTMDEQAEATSGWVYCGLEKEIVILRKVFDDSGSNLQCYLGKGVVPAAPKTVFEAVRNPQTRFTYDEMLKKTEVLHDFGNGLKVIYLYHEVSQLFRKEARDFCIVQLEKMDGVKYVVSMRSVGWPGCEETESTTRGKVHPSGWIIEPITRDQKLYSMVTYITQFELGLSKTGTGYLVEELAAKQPLAISFLRQVLTQNPLLAEGPDKRKASVSSTSTDT</sequence>
<dbReference type="InterPro" id="IPR002913">
    <property type="entry name" value="START_lipid-bd_dom"/>
</dbReference>
<dbReference type="PANTHER" id="PTHR47117">
    <property type="entry name" value="STAR-RELATED LIPID TRANSFER PROTEIN 9"/>
    <property type="match status" value="1"/>
</dbReference>
<organism evidence="3 4">
    <name type="scientific">Dimorphilus gyrociliatus</name>
    <dbReference type="NCBI Taxonomy" id="2664684"/>
    <lineage>
        <taxon>Eukaryota</taxon>
        <taxon>Metazoa</taxon>
        <taxon>Spiralia</taxon>
        <taxon>Lophotrochozoa</taxon>
        <taxon>Annelida</taxon>
        <taxon>Polychaeta</taxon>
        <taxon>Polychaeta incertae sedis</taxon>
        <taxon>Dinophilidae</taxon>
        <taxon>Dimorphilus</taxon>
    </lineage>
</organism>
<reference evidence="3 4" key="1">
    <citation type="submission" date="2020-08" db="EMBL/GenBank/DDBJ databases">
        <authorList>
            <person name="Hejnol A."/>
        </authorList>
    </citation>
    <scope>NUCLEOTIDE SEQUENCE [LARGE SCALE GENOMIC DNA]</scope>
</reference>
<feature type="region of interest" description="Disordered" evidence="1">
    <location>
        <begin position="397"/>
        <end position="425"/>
    </location>
</feature>
<dbReference type="InterPro" id="IPR023393">
    <property type="entry name" value="START-like_dom_sf"/>
</dbReference>
<feature type="region of interest" description="Disordered" evidence="1">
    <location>
        <begin position="336"/>
        <end position="365"/>
    </location>
</feature>
<dbReference type="PANTHER" id="PTHR47117:SF8">
    <property type="entry name" value="KINESIN FAMILY MEMBER 16B"/>
    <property type="match status" value="1"/>
</dbReference>
<dbReference type="Proteomes" id="UP000549394">
    <property type="component" value="Unassembled WGS sequence"/>
</dbReference>
<feature type="domain" description="START" evidence="2">
    <location>
        <begin position="485"/>
        <end position="671"/>
    </location>
</feature>
<dbReference type="SUPFAM" id="SSF55961">
    <property type="entry name" value="Bet v1-like"/>
    <property type="match status" value="1"/>
</dbReference>
<keyword evidence="4" id="KW-1185">Reference proteome</keyword>
<name>A0A7I8VYD1_9ANNE</name>
<feature type="region of interest" description="Disordered" evidence="1">
    <location>
        <begin position="259"/>
        <end position="284"/>
    </location>
</feature>
<dbReference type="PROSITE" id="PS50848">
    <property type="entry name" value="START"/>
    <property type="match status" value="1"/>
</dbReference>
<feature type="compositionally biased region" description="Polar residues" evidence="1">
    <location>
        <begin position="268"/>
        <end position="284"/>
    </location>
</feature>
<dbReference type="AlphaFoldDB" id="A0A7I8VYD1"/>
<protein>
    <submittedName>
        <fullName evidence="3">DgyrCDS9779</fullName>
    </submittedName>
</protein>
<dbReference type="Pfam" id="PF01852">
    <property type="entry name" value="START"/>
    <property type="match status" value="1"/>
</dbReference>
<dbReference type="OrthoDB" id="3176171at2759"/>
<gene>
    <name evidence="3" type="ORF">DGYR_LOCUS9231</name>
</gene>
<evidence type="ECO:0000313" key="3">
    <source>
        <dbReference type="EMBL" id="CAD5121247.1"/>
    </source>
</evidence>
<evidence type="ECO:0000256" key="1">
    <source>
        <dbReference type="SAM" id="MobiDB-lite"/>
    </source>
</evidence>
<dbReference type="Gene3D" id="3.30.530.20">
    <property type="match status" value="1"/>
</dbReference>
<dbReference type="GO" id="GO:0008289">
    <property type="term" value="F:lipid binding"/>
    <property type="evidence" value="ECO:0007669"/>
    <property type="project" value="InterPro"/>
</dbReference>
<evidence type="ECO:0000313" key="4">
    <source>
        <dbReference type="Proteomes" id="UP000549394"/>
    </source>
</evidence>